<evidence type="ECO:0000256" key="2">
    <source>
        <dbReference type="SAM" id="MobiDB-lite"/>
    </source>
</evidence>
<dbReference type="Gene3D" id="2.40.70.10">
    <property type="entry name" value="Acid Proteases"/>
    <property type="match status" value="1"/>
</dbReference>
<feature type="domain" description="Xylanase inhibitor N-terminal" evidence="4">
    <location>
        <begin position="72"/>
        <end position="132"/>
    </location>
</feature>
<reference evidence="5" key="1">
    <citation type="submission" date="2020-10" db="EMBL/GenBank/DDBJ databases">
        <authorList>
            <person name="Han B."/>
            <person name="Lu T."/>
            <person name="Zhao Q."/>
            <person name="Huang X."/>
            <person name="Zhao Y."/>
        </authorList>
    </citation>
    <scope>NUCLEOTIDE SEQUENCE</scope>
</reference>
<feature type="chain" id="PRO_5032619666" description="Xylanase inhibitor N-terminal domain-containing protein" evidence="3">
    <location>
        <begin position="23"/>
        <end position="296"/>
    </location>
</feature>
<dbReference type="EMBL" id="CAJGYO010000002">
    <property type="protein sequence ID" value="CAD6210271.1"/>
    <property type="molecule type" value="Genomic_DNA"/>
</dbReference>
<gene>
    <name evidence="5" type="ORF">NCGR_LOCUS6378</name>
</gene>
<keyword evidence="6" id="KW-1185">Reference proteome</keyword>
<name>A0A811MP82_9POAL</name>
<dbReference type="AlphaFoldDB" id="A0A811MP82"/>
<comment type="similarity">
    <text evidence="1">Belongs to the peptidase A1 family.</text>
</comment>
<feature type="signal peptide" evidence="3">
    <location>
        <begin position="1"/>
        <end position="22"/>
    </location>
</feature>
<sequence>MSVYMASFVVIMLLFLIIAIQAASPWGVALLPPPARAETKEATGTCPPYKCEISILKIQINFENLILLPHLKFKTCRYDYQYVSVETFGVLAYEAFTFGEKDQQVSLSLGFGCGALTDGNLLGTSGILGMGYVDGVAAGWEPTFHSPTARNASTSQTSGSESGAGRKHETVQEATARRPGTATAATATATVNASPPTSTSLFCGKAVQRLVNFVGGEIRPPVAGGREIRLVVVDVEGDGFQLEPRAPVMQHPAEAPGADTAEQRLARGLFETQLGQFLGSDVLVGRATCRGCSDPR</sequence>
<evidence type="ECO:0000256" key="3">
    <source>
        <dbReference type="SAM" id="SignalP"/>
    </source>
</evidence>
<dbReference type="Pfam" id="PF14543">
    <property type="entry name" value="TAXi_N"/>
    <property type="match status" value="1"/>
</dbReference>
<dbReference type="InterPro" id="IPR021109">
    <property type="entry name" value="Peptidase_aspartic_dom_sf"/>
</dbReference>
<evidence type="ECO:0000256" key="1">
    <source>
        <dbReference type="ARBA" id="ARBA00007447"/>
    </source>
</evidence>
<keyword evidence="3" id="KW-0732">Signal</keyword>
<accession>A0A811MP82</accession>
<feature type="region of interest" description="Disordered" evidence="2">
    <location>
        <begin position="144"/>
        <end position="197"/>
    </location>
</feature>
<evidence type="ECO:0000313" key="6">
    <source>
        <dbReference type="Proteomes" id="UP000604825"/>
    </source>
</evidence>
<dbReference type="SUPFAM" id="SSF50630">
    <property type="entry name" value="Acid proteases"/>
    <property type="match status" value="1"/>
</dbReference>
<dbReference type="Proteomes" id="UP000604825">
    <property type="component" value="Unassembled WGS sequence"/>
</dbReference>
<proteinExistence type="inferred from homology"/>
<dbReference type="InterPro" id="IPR032861">
    <property type="entry name" value="TAXi_N"/>
</dbReference>
<evidence type="ECO:0000259" key="4">
    <source>
        <dbReference type="Pfam" id="PF14543"/>
    </source>
</evidence>
<organism evidence="5 6">
    <name type="scientific">Miscanthus lutarioriparius</name>
    <dbReference type="NCBI Taxonomy" id="422564"/>
    <lineage>
        <taxon>Eukaryota</taxon>
        <taxon>Viridiplantae</taxon>
        <taxon>Streptophyta</taxon>
        <taxon>Embryophyta</taxon>
        <taxon>Tracheophyta</taxon>
        <taxon>Spermatophyta</taxon>
        <taxon>Magnoliopsida</taxon>
        <taxon>Liliopsida</taxon>
        <taxon>Poales</taxon>
        <taxon>Poaceae</taxon>
        <taxon>PACMAD clade</taxon>
        <taxon>Panicoideae</taxon>
        <taxon>Andropogonodae</taxon>
        <taxon>Andropogoneae</taxon>
        <taxon>Saccharinae</taxon>
        <taxon>Miscanthus</taxon>
    </lineage>
</organism>
<protein>
    <recommendedName>
        <fullName evidence="4">Xylanase inhibitor N-terminal domain-containing protein</fullName>
    </recommendedName>
</protein>
<feature type="compositionally biased region" description="Low complexity" evidence="2">
    <location>
        <begin position="177"/>
        <end position="197"/>
    </location>
</feature>
<evidence type="ECO:0000313" key="5">
    <source>
        <dbReference type="EMBL" id="CAD6210271.1"/>
    </source>
</evidence>
<feature type="compositionally biased region" description="Polar residues" evidence="2">
    <location>
        <begin position="145"/>
        <end position="161"/>
    </location>
</feature>
<comment type="caution">
    <text evidence="5">The sequence shown here is derived from an EMBL/GenBank/DDBJ whole genome shotgun (WGS) entry which is preliminary data.</text>
</comment>